<dbReference type="Pfam" id="PF13359">
    <property type="entry name" value="DDE_Tnp_4"/>
    <property type="match status" value="1"/>
</dbReference>
<gene>
    <name evidence="4" type="ORF">D7319_16950</name>
</gene>
<sequence>MGIHTPLRPHPDIPSPLCADNRTHNRLLRSARSLGERAAAELKQRWRTLQHVTISPTRIGAITQAALALNNAWK</sequence>
<dbReference type="InterPro" id="IPR027806">
    <property type="entry name" value="HARBI1_dom"/>
</dbReference>
<dbReference type="Proteomes" id="UP000275024">
    <property type="component" value="Unassembled WGS sequence"/>
</dbReference>
<keyword evidence="2" id="KW-0479">Metal-binding</keyword>
<evidence type="ECO:0000256" key="2">
    <source>
        <dbReference type="ARBA" id="ARBA00022723"/>
    </source>
</evidence>
<proteinExistence type="predicted"/>
<comment type="caution">
    <text evidence="4">The sequence shown here is derived from an EMBL/GenBank/DDBJ whole genome shotgun (WGS) entry which is preliminary data.</text>
</comment>
<feature type="domain" description="DDE Tnp4" evidence="3">
    <location>
        <begin position="16"/>
        <end position="71"/>
    </location>
</feature>
<accession>A0A3A9WKF2</accession>
<evidence type="ECO:0000259" key="3">
    <source>
        <dbReference type="Pfam" id="PF13359"/>
    </source>
</evidence>
<name>A0A3A9WKF2_9ACTN</name>
<protein>
    <recommendedName>
        <fullName evidence="3">DDE Tnp4 domain-containing protein</fullName>
    </recommendedName>
</protein>
<dbReference type="AlphaFoldDB" id="A0A3A9WKF2"/>
<evidence type="ECO:0000313" key="5">
    <source>
        <dbReference type="Proteomes" id="UP000275024"/>
    </source>
</evidence>
<dbReference type="EMBL" id="RBDX01000012">
    <property type="protein sequence ID" value="RKN08206.1"/>
    <property type="molecule type" value="Genomic_DNA"/>
</dbReference>
<dbReference type="GO" id="GO:0046872">
    <property type="term" value="F:metal ion binding"/>
    <property type="evidence" value="ECO:0007669"/>
    <property type="project" value="UniProtKB-KW"/>
</dbReference>
<organism evidence="4 5">
    <name type="scientific">Streptomyces radicis</name>
    <dbReference type="NCBI Taxonomy" id="1750517"/>
    <lineage>
        <taxon>Bacteria</taxon>
        <taxon>Bacillati</taxon>
        <taxon>Actinomycetota</taxon>
        <taxon>Actinomycetes</taxon>
        <taxon>Kitasatosporales</taxon>
        <taxon>Streptomycetaceae</taxon>
        <taxon>Streptomyces</taxon>
    </lineage>
</organism>
<evidence type="ECO:0000256" key="1">
    <source>
        <dbReference type="ARBA" id="ARBA00001968"/>
    </source>
</evidence>
<reference evidence="4 5" key="1">
    <citation type="submission" date="2018-09" db="EMBL/GenBank/DDBJ databases">
        <title>Streptomyces sp. nov. DS1-2, an endophytic actinomycete isolated from roots of Dendrobium scabrilingue.</title>
        <authorList>
            <person name="Kuncharoen N."/>
            <person name="Kudo T."/>
            <person name="Ohkuma M."/>
            <person name="Yuki M."/>
            <person name="Tanasupawat S."/>
        </authorList>
    </citation>
    <scope>NUCLEOTIDE SEQUENCE [LARGE SCALE GENOMIC DNA]</scope>
    <source>
        <strain evidence="4 5">AZ1-7</strain>
    </source>
</reference>
<comment type="cofactor">
    <cofactor evidence="1">
        <name>a divalent metal cation</name>
        <dbReference type="ChEBI" id="CHEBI:60240"/>
    </cofactor>
</comment>
<evidence type="ECO:0000313" key="4">
    <source>
        <dbReference type="EMBL" id="RKN08206.1"/>
    </source>
</evidence>